<evidence type="ECO:0000313" key="1">
    <source>
        <dbReference type="EMBL" id="KAG8199133.1"/>
    </source>
</evidence>
<dbReference type="AlphaFoldDB" id="A0AAV6VSS8"/>
<dbReference type="Proteomes" id="UP000827092">
    <property type="component" value="Unassembled WGS sequence"/>
</dbReference>
<protein>
    <submittedName>
        <fullName evidence="1">Uncharacterized protein</fullName>
    </submittedName>
</protein>
<organism evidence="1 2">
    <name type="scientific">Oedothorax gibbosus</name>
    <dbReference type="NCBI Taxonomy" id="931172"/>
    <lineage>
        <taxon>Eukaryota</taxon>
        <taxon>Metazoa</taxon>
        <taxon>Ecdysozoa</taxon>
        <taxon>Arthropoda</taxon>
        <taxon>Chelicerata</taxon>
        <taxon>Arachnida</taxon>
        <taxon>Araneae</taxon>
        <taxon>Araneomorphae</taxon>
        <taxon>Entelegynae</taxon>
        <taxon>Araneoidea</taxon>
        <taxon>Linyphiidae</taxon>
        <taxon>Erigoninae</taxon>
        <taxon>Oedothorax</taxon>
    </lineage>
</organism>
<proteinExistence type="predicted"/>
<reference evidence="1 2" key="1">
    <citation type="journal article" date="2022" name="Nat. Ecol. Evol.">
        <title>A masculinizing supergene underlies an exaggerated male reproductive morph in a spider.</title>
        <authorList>
            <person name="Hendrickx F."/>
            <person name="De Corte Z."/>
            <person name="Sonet G."/>
            <person name="Van Belleghem S.M."/>
            <person name="Kostlbacher S."/>
            <person name="Vangestel C."/>
        </authorList>
    </citation>
    <scope>NUCLEOTIDE SEQUENCE [LARGE SCALE GENOMIC DNA]</scope>
    <source>
        <strain evidence="1">W744_W776</strain>
    </source>
</reference>
<evidence type="ECO:0000313" key="2">
    <source>
        <dbReference type="Proteomes" id="UP000827092"/>
    </source>
</evidence>
<gene>
    <name evidence="1" type="ORF">JTE90_015969</name>
</gene>
<sequence length="226" mass="25175">MLSSWDLSSSILRKGKGRDLGSCQEATVAAGSYEPSPCLGRESPQESKRVNMEQLHLLATSYVAPPTPLRGILDRGVDTLSANVFRPPPLSFPNRPHVGPSSDFARYTVFRRLMTCFWTWPNAYRSVGGSVTLVVFDSYGIFPELHADFHFLILDGFETFRQLNALGFRFIPLSQGSIKRYIFSTPAFSHNVRGFIREGQGMCQVLCLEGTKSDYKSIEALVKIVG</sequence>
<name>A0AAV6VSS8_9ARAC</name>
<keyword evidence="2" id="KW-1185">Reference proteome</keyword>
<dbReference type="EMBL" id="JAFNEN010000030">
    <property type="protein sequence ID" value="KAG8199133.1"/>
    <property type="molecule type" value="Genomic_DNA"/>
</dbReference>
<accession>A0AAV6VSS8</accession>
<comment type="caution">
    <text evidence="1">The sequence shown here is derived from an EMBL/GenBank/DDBJ whole genome shotgun (WGS) entry which is preliminary data.</text>
</comment>